<organism evidence="1 2">
    <name type="scientific">Cognatilysobacter bugurensis</name>
    <dbReference type="NCBI Taxonomy" id="543356"/>
    <lineage>
        <taxon>Bacteria</taxon>
        <taxon>Pseudomonadati</taxon>
        <taxon>Pseudomonadota</taxon>
        <taxon>Gammaproteobacteria</taxon>
        <taxon>Lysobacterales</taxon>
        <taxon>Lysobacteraceae</taxon>
        <taxon>Cognatilysobacter</taxon>
    </lineage>
</organism>
<protein>
    <submittedName>
        <fullName evidence="1">Uncharacterized protein</fullName>
    </submittedName>
</protein>
<keyword evidence="2" id="KW-1185">Reference proteome</keyword>
<comment type="caution">
    <text evidence="1">The sequence shown here is derived from an EMBL/GenBank/DDBJ whole genome shotgun (WGS) entry which is preliminary data.</text>
</comment>
<dbReference type="Proteomes" id="UP000646426">
    <property type="component" value="Unassembled WGS sequence"/>
</dbReference>
<dbReference type="EMBL" id="BMYD01000002">
    <property type="protein sequence ID" value="GHA80081.1"/>
    <property type="molecule type" value="Genomic_DNA"/>
</dbReference>
<dbReference type="AlphaFoldDB" id="A0A918SZ52"/>
<evidence type="ECO:0000313" key="1">
    <source>
        <dbReference type="EMBL" id="GHA80081.1"/>
    </source>
</evidence>
<name>A0A918SZ52_9GAMM</name>
<reference evidence="1" key="1">
    <citation type="journal article" date="2014" name="Int. J. Syst. Evol. Microbiol.">
        <title>Complete genome sequence of Corynebacterium casei LMG S-19264T (=DSM 44701T), isolated from a smear-ripened cheese.</title>
        <authorList>
            <consortium name="US DOE Joint Genome Institute (JGI-PGF)"/>
            <person name="Walter F."/>
            <person name="Albersmeier A."/>
            <person name="Kalinowski J."/>
            <person name="Ruckert C."/>
        </authorList>
    </citation>
    <scope>NUCLEOTIDE SEQUENCE</scope>
    <source>
        <strain evidence="1">KCTC 23077</strain>
    </source>
</reference>
<proteinExistence type="predicted"/>
<sequence length="170" mass="18511">MRSAYHWSDVSLWPTLPPPEELTCKCACSVAFFILAAPFAALCVEQSEVECLQSVGQAYSLFQIRPASSIRGDFNRDGHGDWASLMDRKAPPAKAAIGVCLSGEPRPLLIPSEHGLTGIAMKAKGSRHNDLIKDMSGVFERDAISVNDGSGNRWSYILRAGTFARIADRD</sequence>
<reference evidence="1" key="2">
    <citation type="submission" date="2020-09" db="EMBL/GenBank/DDBJ databases">
        <authorList>
            <person name="Sun Q."/>
            <person name="Kim S."/>
        </authorList>
    </citation>
    <scope>NUCLEOTIDE SEQUENCE</scope>
    <source>
        <strain evidence="1">KCTC 23077</strain>
    </source>
</reference>
<accession>A0A918SZ52</accession>
<gene>
    <name evidence="1" type="ORF">GCM10007067_17160</name>
</gene>
<evidence type="ECO:0000313" key="2">
    <source>
        <dbReference type="Proteomes" id="UP000646426"/>
    </source>
</evidence>